<feature type="non-terminal residue" evidence="2">
    <location>
        <position position="1"/>
    </location>
</feature>
<feature type="compositionally biased region" description="Acidic residues" evidence="1">
    <location>
        <begin position="59"/>
        <end position="85"/>
    </location>
</feature>
<evidence type="ECO:0000313" key="2">
    <source>
        <dbReference type="EMBL" id="CAG8669201.1"/>
    </source>
</evidence>
<feature type="region of interest" description="Disordered" evidence="1">
    <location>
        <begin position="44"/>
        <end position="93"/>
    </location>
</feature>
<comment type="caution">
    <text evidence="2">The sequence shown here is derived from an EMBL/GenBank/DDBJ whole genome shotgun (WGS) entry which is preliminary data.</text>
</comment>
<accession>A0A9N9E8A4</accession>
<proteinExistence type="predicted"/>
<protein>
    <submittedName>
        <fullName evidence="2">5651_t:CDS:1</fullName>
    </submittedName>
</protein>
<evidence type="ECO:0000313" key="3">
    <source>
        <dbReference type="Proteomes" id="UP000789375"/>
    </source>
</evidence>
<organism evidence="2 3">
    <name type="scientific">Funneliformis mosseae</name>
    <name type="common">Endomycorrhizal fungus</name>
    <name type="synonym">Glomus mosseae</name>
    <dbReference type="NCBI Taxonomy" id="27381"/>
    <lineage>
        <taxon>Eukaryota</taxon>
        <taxon>Fungi</taxon>
        <taxon>Fungi incertae sedis</taxon>
        <taxon>Mucoromycota</taxon>
        <taxon>Glomeromycotina</taxon>
        <taxon>Glomeromycetes</taxon>
        <taxon>Glomerales</taxon>
        <taxon>Glomeraceae</taxon>
        <taxon>Funneliformis</taxon>
    </lineage>
</organism>
<keyword evidence="3" id="KW-1185">Reference proteome</keyword>
<dbReference type="Proteomes" id="UP000789375">
    <property type="component" value="Unassembled WGS sequence"/>
</dbReference>
<sequence length="93" mass="10627">QEPYRIKPKNLRDYGSKHVSRIYGGKKPTSQHLKLLSRIAMRQESDRLDAGDNYAIGDMESEDSGPEDDCNSEPELESAENDEISEIINMYSY</sequence>
<dbReference type="AlphaFoldDB" id="A0A9N9E8A4"/>
<gene>
    <name evidence="2" type="ORF">FMOSSE_LOCUS12317</name>
</gene>
<name>A0A9N9E8A4_FUNMO</name>
<dbReference type="EMBL" id="CAJVPP010005733">
    <property type="protein sequence ID" value="CAG8669201.1"/>
    <property type="molecule type" value="Genomic_DNA"/>
</dbReference>
<evidence type="ECO:0000256" key="1">
    <source>
        <dbReference type="SAM" id="MobiDB-lite"/>
    </source>
</evidence>
<reference evidence="2" key="1">
    <citation type="submission" date="2021-06" db="EMBL/GenBank/DDBJ databases">
        <authorList>
            <person name="Kallberg Y."/>
            <person name="Tangrot J."/>
            <person name="Rosling A."/>
        </authorList>
    </citation>
    <scope>NUCLEOTIDE SEQUENCE</scope>
    <source>
        <strain evidence="2">87-6 pot B 2015</strain>
    </source>
</reference>